<keyword evidence="1" id="KW-0472">Membrane</keyword>
<evidence type="ECO:0000313" key="5">
    <source>
        <dbReference type="Proteomes" id="UP000605805"/>
    </source>
</evidence>
<sequence>MELSNSSLVDKIVSLIFLVLLSLYFLTDIPQRLQFYRYSRAVAARLSVIESLVNEGMNKVRNYIVKLGVENPDNVLKNVVDNYFVINPVDIEPIDIIKRLGHLIESNEFKFKADLSRLLPKVTRDTLNNVAVSLSIVSALYIIYKVLKHYYLLGKKYENWILLMQLSVVLPQIVKQLTPYVKAIDDIIRGVPIGDSVGPLVAYKIIKLAPRMEIVEDTIVSRVEIEGRNVYVVKARGPGATVGKPGKAVAKLVEDLQCNVSRIITVDAALKLEGETTGEVTEGTGAAIGDPGPEKIEIERAAVKCNASLDAVIIKMSDEDAIRSMSTEIAEAAEKAYQKVLEIIRTKTRPGDNVIVVGVGNTVGVY</sequence>
<protein>
    <submittedName>
        <fullName evidence="4">DUF1512 domain-containing protein</fullName>
    </submittedName>
</protein>
<reference evidence="4" key="1">
    <citation type="journal article" date="2020" name="ISME J.">
        <title>Gammaproteobacteria mediating utilization of methyl-, sulfur- and petroleum organic compounds in deep ocean hydrothermal plumes.</title>
        <authorList>
            <person name="Zhou Z."/>
            <person name="Liu Y."/>
            <person name="Pan J."/>
            <person name="Cron B.R."/>
            <person name="Toner B.M."/>
            <person name="Anantharaman K."/>
            <person name="Breier J.A."/>
            <person name="Dick G.J."/>
            <person name="Li M."/>
        </authorList>
    </citation>
    <scope>NUCLEOTIDE SEQUENCE</scope>
    <source>
        <strain evidence="4">SZUA-1435</strain>
    </source>
</reference>
<evidence type="ECO:0000259" key="2">
    <source>
        <dbReference type="Pfam" id="PF07431"/>
    </source>
</evidence>
<dbReference type="PIRSF" id="PIRSF016495">
    <property type="entry name" value="UCP016495"/>
    <property type="match status" value="1"/>
</dbReference>
<feature type="transmembrane region" description="Helical" evidence="1">
    <location>
        <begin position="12"/>
        <end position="30"/>
    </location>
</feature>
<evidence type="ECO:0000313" key="4">
    <source>
        <dbReference type="EMBL" id="HIP57480.1"/>
    </source>
</evidence>
<accession>A0A832YTH3</accession>
<keyword evidence="1" id="KW-0812">Transmembrane</keyword>
<dbReference type="Proteomes" id="UP000605805">
    <property type="component" value="Unassembled WGS sequence"/>
</dbReference>
<keyword evidence="1" id="KW-1133">Transmembrane helix</keyword>
<evidence type="ECO:0000256" key="1">
    <source>
        <dbReference type="SAM" id="Phobius"/>
    </source>
</evidence>
<name>A0A832YTH3_9CREN</name>
<dbReference type="InterPro" id="IPR056460">
    <property type="entry name" value="DUF1512_N"/>
</dbReference>
<dbReference type="EMBL" id="DQTV01000104">
    <property type="protein sequence ID" value="HIP57480.1"/>
    <property type="molecule type" value="Genomic_DNA"/>
</dbReference>
<dbReference type="InterPro" id="IPR056461">
    <property type="entry name" value="DUF1512_C"/>
</dbReference>
<dbReference type="InterPro" id="IPR009995">
    <property type="entry name" value="DUF1512"/>
</dbReference>
<dbReference type="Pfam" id="PF07431">
    <property type="entry name" value="DUF1512"/>
    <property type="match status" value="1"/>
</dbReference>
<feature type="domain" description="DUF1512" evidence="3">
    <location>
        <begin position="193"/>
        <end position="365"/>
    </location>
</feature>
<comment type="caution">
    <text evidence="4">The sequence shown here is derived from an EMBL/GenBank/DDBJ whole genome shotgun (WGS) entry which is preliminary data.</text>
</comment>
<organism evidence="4 5">
    <name type="scientific">Ignisphaera aggregans</name>
    <dbReference type="NCBI Taxonomy" id="334771"/>
    <lineage>
        <taxon>Archaea</taxon>
        <taxon>Thermoproteota</taxon>
        <taxon>Thermoprotei</taxon>
        <taxon>Desulfurococcales</taxon>
        <taxon>Desulfurococcaceae</taxon>
        <taxon>Ignisphaera</taxon>
    </lineage>
</organism>
<proteinExistence type="predicted"/>
<feature type="domain" description="DUF1512" evidence="2">
    <location>
        <begin position="13"/>
        <end position="188"/>
    </location>
</feature>
<gene>
    <name evidence="4" type="ORF">EYH02_05385</name>
</gene>
<dbReference type="AlphaFoldDB" id="A0A832YTH3"/>
<dbReference type="Pfam" id="PF23542">
    <property type="entry name" value="DUF1512_C"/>
    <property type="match status" value="1"/>
</dbReference>
<evidence type="ECO:0000259" key="3">
    <source>
        <dbReference type="Pfam" id="PF23542"/>
    </source>
</evidence>